<dbReference type="InterPro" id="IPR046826">
    <property type="entry name" value="PDH_N"/>
</dbReference>
<dbReference type="GO" id="GO:0004665">
    <property type="term" value="F:prephenate dehydrogenase (NADP+) activity"/>
    <property type="evidence" value="ECO:0007669"/>
    <property type="project" value="InterPro"/>
</dbReference>
<evidence type="ECO:0000256" key="1">
    <source>
        <dbReference type="ARBA" id="ARBA00023002"/>
    </source>
</evidence>
<dbReference type="InterPro" id="IPR008927">
    <property type="entry name" value="6-PGluconate_DH-like_C_sf"/>
</dbReference>
<dbReference type="AlphaFoldDB" id="A0A368NA81"/>
<feature type="domain" description="Prephenate/arogenate dehydrogenase" evidence="2">
    <location>
        <begin position="1"/>
        <end position="244"/>
    </location>
</feature>
<name>A0A368NA81_9EURY</name>
<protein>
    <submittedName>
        <fullName evidence="3">Prephenate dehydrogenase</fullName>
    </submittedName>
</protein>
<dbReference type="SUPFAM" id="SSF48179">
    <property type="entry name" value="6-phosphogluconate dehydrogenase C-terminal domain-like"/>
    <property type="match status" value="1"/>
</dbReference>
<reference evidence="3 4" key="1">
    <citation type="submission" date="2018-07" db="EMBL/GenBank/DDBJ databases">
        <title>Genome sequences of Haloplanus salinus JCM 18368T.</title>
        <authorList>
            <person name="Kim Y.B."/>
            <person name="Roh S.W."/>
        </authorList>
    </citation>
    <scope>NUCLEOTIDE SEQUENCE [LARGE SCALE GENOMIC DNA]</scope>
    <source>
        <strain evidence="3 4">JCM 18368</strain>
    </source>
</reference>
<dbReference type="SUPFAM" id="SSF51735">
    <property type="entry name" value="NAD(P)-binding Rossmann-fold domains"/>
    <property type="match status" value="1"/>
</dbReference>
<dbReference type="PANTHER" id="PTHR21363:SF0">
    <property type="entry name" value="PREPHENATE DEHYDROGENASE [NADP(+)]"/>
    <property type="match status" value="1"/>
</dbReference>
<dbReference type="Pfam" id="PF02153">
    <property type="entry name" value="PDH_N"/>
    <property type="match status" value="1"/>
</dbReference>
<proteinExistence type="predicted"/>
<organism evidence="3 4">
    <name type="scientific">Haloplanus salinus</name>
    <dbReference type="NCBI Taxonomy" id="1126245"/>
    <lineage>
        <taxon>Archaea</taxon>
        <taxon>Methanobacteriati</taxon>
        <taxon>Methanobacteriota</taxon>
        <taxon>Stenosarchaea group</taxon>
        <taxon>Halobacteria</taxon>
        <taxon>Halobacteriales</taxon>
        <taxon>Haloferacaceae</taxon>
        <taxon>Haloplanus</taxon>
    </lineage>
</organism>
<dbReference type="GO" id="GO:0008977">
    <property type="term" value="F:prephenate dehydrogenase (NAD+) activity"/>
    <property type="evidence" value="ECO:0007669"/>
    <property type="project" value="InterPro"/>
</dbReference>
<dbReference type="InterPro" id="IPR050812">
    <property type="entry name" value="Preph/Arog_dehydrog"/>
</dbReference>
<dbReference type="RefSeq" id="WP_114447759.1">
    <property type="nucleotide sequence ID" value="NZ_QPHM01000001.1"/>
</dbReference>
<sequence length="244" mass="25548">MDMLVVGAGEMGRWIARTVDRPVAVTDVDPAVAERAAGTIDGVRAVPADTDETFAVVCLAVPISVVDEAVDRYAENAGRAMCDVSGVMTGPVEAMRATLPDRERVSLHPLFAATNAPGNVAVVADAPGPATDALRADLTVAGNHLFETTAAEHDTAMETVQAAAHTAILAYALAAADVREEFATPVSATLDDLVAAVTGGTPRVYREIQETFAGAERIAEAARRIADAEGEAFDDCYREARPDR</sequence>
<dbReference type="Gene3D" id="3.40.50.720">
    <property type="entry name" value="NAD(P)-binding Rossmann-like Domain"/>
    <property type="match status" value="1"/>
</dbReference>
<dbReference type="PANTHER" id="PTHR21363">
    <property type="entry name" value="PREPHENATE DEHYDROGENASE"/>
    <property type="match status" value="1"/>
</dbReference>
<dbReference type="EMBL" id="QPHM01000001">
    <property type="protein sequence ID" value="RCU46209.1"/>
    <property type="molecule type" value="Genomic_DNA"/>
</dbReference>
<evidence type="ECO:0000313" key="3">
    <source>
        <dbReference type="EMBL" id="RCU46209.1"/>
    </source>
</evidence>
<dbReference type="InterPro" id="IPR003099">
    <property type="entry name" value="Prephen_DH"/>
</dbReference>
<keyword evidence="1" id="KW-0560">Oxidoreductase</keyword>
<evidence type="ECO:0000313" key="4">
    <source>
        <dbReference type="Proteomes" id="UP000252189"/>
    </source>
</evidence>
<comment type="caution">
    <text evidence="3">The sequence shown here is derived from an EMBL/GenBank/DDBJ whole genome shotgun (WGS) entry which is preliminary data.</text>
</comment>
<dbReference type="GO" id="GO:0006571">
    <property type="term" value="P:tyrosine biosynthetic process"/>
    <property type="evidence" value="ECO:0007669"/>
    <property type="project" value="InterPro"/>
</dbReference>
<gene>
    <name evidence="3" type="ORF">DU504_02165</name>
</gene>
<accession>A0A368NA81</accession>
<dbReference type="Proteomes" id="UP000252189">
    <property type="component" value="Unassembled WGS sequence"/>
</dbReference>
<dbReference type="OrthoDB" id="24743at2157"/>
<dbReference type="GO" id="GO:0070403">
    <property type="term" value="F:NAD+ binding"/>
    <property type="evidence" value="ECO:0007669"/>
    <property type="project" value="InterPro"/>
</dbReference>
<dbReference type="InterPro" id="IPR036291">
    <property type="entry name" value="NAD(P)-bd_dom_sf"/>
</dbReference>
<evidence type="ECO:0000259" key="2">
    <source>
        <dbReference type="PROSITE" id="PS51176"/>
    </source>
</evidence>
<dbReference type="PROSITE" id="PS51176">
    <property type="entry name" value="PDH_ADH"/>
    <property type="match status" value="1"/>
</dbReference>
<keyword evidence="4" id="KW-1185">Reference proteome</keyword>